<evidence type="ECO:0000256" key="2">
    <source>
        <dbReference type="SAM" id="MobiDB-lite"/>
    </source>
</evidence>
<dbReference type="InterPro" id="IPR050709">
    <property type="entry name" value="Biotin_Carboxyl_Carrier/Decarb"/>
</dbReference>
<feature type="compositionally biased region" description="Polar residues" evidence="2">
    <location>
        <begin position="47"/>
        <end position="58"/>
    </location>
</feature>
<reference evidence="4 7" key="1">
    <citation type="submission" date="2019-07" db="EMBL/GenBank/DDBJ databases">
        <title>Complete Genome Sequence of Leptotrichia trevisanii Strain JMUB3870.</title>
        <authorList>
            <person name="Watanabe S."/>
            <person name="Cui L."/>
        </authorList>
    </citation>
    <scope>NUCLEOTIDE SEQUENCE [LARGE SCALE GENOMIC DNA]</scope>
    <source>
        <strain evidence="4 7">JMUB3870</strain>
    </source>
</reference>
<gene>
    <name evidence="4" type="ORF">JMUB3870_0036</name>
    <name evidence="5" type="ORF">JMUB3935_0037</name>
</gene>
<dbReference type="PROSITE" id="PS00188">
    <property type="entry name" value="BIOTIN"/>
    <property type="match status" value="1"/>
</dbReference>
<feature type="region of interest" description="Disordered" evidence="2">
    <location>
        <begin position="22"/>
        <end position="60"/>
    </location>
</feature>
<dbReference type="InterPro" id="IPR011053">
    <property type="entry name" value="Single_hybrid_motif"/>
</dbReference>
<keyword evidence="1" id="KW-0092">Biotin</keyword>
<dbReference type="STRING" id="1122173.GCA_000482505_00596"/>
<dbReference type="InterPro" id="IPR001882">
    <property type="entry name" value="Biotin_BS"/>
</dbReference>
<dbReference type="PROSITE" id="PS50968">
    <property type="entry name" value="BIOTINYL_LIPOYL"/>
    <property type="match status" value="1"/>
</dbReference>
<dbReference type="FunFam" id="2.40.50.100:FF:000003">
    <property type="entry name" value="Acetyl-CoA carboxylase biotin carboxyl carrier protein"/>
    <property type="match status" value="1"/>
</dbReference>
<dbReference type="Gene3D" id="2.40.50.100">
    <property type="match status" value="1"/>
</dbReference>
<accession>A0A510KHD1</accession>
<dbReference type="CDD" id="cd06850">
    <property type="entry name" value="biotinyl_domain"/>
    <property type="match status" value="1"/>
</dbReference>
<keyword evidence="7" id="KW-1185">Reference proteome</keyword>
<evidence type="ECO:0000313" key="7">
    <source>
        <dbReference type="Proteomes" id="UP000422644"/>
    </source>
</evidence>
<dbReference type="RefSeq" id="WP_036094944.1">
    <property type="nucleotide sequence ID" value="NZ_AP019831.1"/>
</dbReference>
<dbReference type="PANTHER" id="PTHR45266">
    <property type="entry name" value="OXALOACETATE DECARBOXYLASE ALPHA CHAIN"/>
    <property type="match status" value="1"/>
</dbReference>
<name>A0A510KHD1_9FUSO</name>
<dbReference type="PANTHER" id="PTHR45266:SF3">
    <property type="entry name" value="OXALOACETATE DECARBOXYLASE ALPHA CHAIN"/>
    <property type="match status" value="1"/>
</dbReference>
<dbReference type="Proteomes" id="UP000422644">
    <property type="component" value="Chromosome"/>
</dbReference>
<evidence type="ECO:0000313" key="4">
    <source>
        <dbReference type="EMBL" id="BBM43947.1"/>
    </source>
</evidence>
<protein>
    <recommendedName>
        <fullName evidence="3">Lipoyl-binding domain-containing protein</fullName>
    </recommendedName>
</protein>
<evidence type="ECO:0000256" key="1">
    <source>
        <dbReference type="ARBA" id="ARBA00023267"/>
    </source>
</evidence>
<dbReference type="SUPFAM" id="SSF51230">
    <property type="entry name" value="Single hybrid motif"/>
    <property type="match status" value="1"/>
</dbReference>
<dbReference type="OrthoDB" id="9812676at2"/>
<evidence type="ECO:0000259" key="3">
    <source>
        <dbReference type="PROSITE" id="PS50968"/>
    </source>
</evidence>
<dbReference type="InterPro" id="IPR000089">
    <property type="entry name" value="Biotin_lipoyl"/>
</dbReference>
<reference evidence="5 6" key="2">
    <citation type="submission" date="2019-07" db="EMBL/GenBank/DDBJ databases">
        <title>Complete Genome Sequence of Leptotrichia trevisanii Strain JMUB3935.</title>
        <authorList>
            <person name="Watanabe S."/>
            <person name="Cui L."/>
        </authorList>
    </citation>
    <scope>NUCLEOTIDE SEQUENCE [LARGE SCALE GENOMIC DNA]</scope>
    <source>
        <strain evidence="5 6">JMUB3935</strain>
    </source>
</reference>
<dbReference type="Pfam" id="PF00364">
    <property type="entry name" value="Biotin_lipoyl"/>
    <property type="match status" value="1"/>
</dbReference>
<feature type="domain" description="Lipoyl-binding" evidence="3">
    <location>
        <begin position="47"/>
        <end position="128"/>
    </location>
</feature>
<organism evidence="5 6">
    <name type="scientific">Leptotrichia trevisanii</name>
    <dbReference type="NCBI Taxonomy" id="109328"/>
    <lineage>
        <taxon>Bacteria</taxon>
        <taxon>Fusobacteriati</taxon>
        <taxon>Fusobacteriota</taxon>
        <taxon>Fusobacteriia</taxon>
        <taxon>Fusobacteriales</taxon>
        <taxon>Leptotrichiaceae</taxon>
        <taxon>Leptotrichia</taxon>
    </lineage>
</organism>
<evidence type="ECO:0000313" key="6">
    <source>
        <dbReference type="Proteomes" id="UP000321378"/>
    </source>
</evidence>
<dbReference type="AlphaFoldDB" id="A0A510KHD1"/>
<sequence>MIKLYKIRIGEKVYEVEVEAVSEKEGSIATSKDVKNEPEEKMDEHNSAQNNISNSSENGEAINAPMQGLIVDVKVEAGQKVKAGDEIVILEAMKMENPIVASKDGTVLAVKVSKGSTVNTGDTLIILS</sequence>
<feature type="compositionally biased region" description="Basic and acidic residues" evidence="2">
    <location>
        <begin position="22"/>
        <end position="46"/>
    </location>
</feature>
<dbReference type="EMBL" id="AP019831">
    <property type="protein sequence ID" value="BBM43947.1"/>
    <property type="molecule type" value="Genomic_DNA"/>
</dbReference>
<dbReference type="Proteomes" id="UP000321378">
    <property type="component" value="Chromosome"/>
</dbReference>
<evidence type="ECO:0000313" key="5">
    <source>
        <dbReference type="EMBL" id="BBM51088.1"/>
    </source>
</evidence>
<proteinExistence type="predicted"/>
<dbReference type="EMBL" id="AP019840">
    <property type="protein sequence ID" value="BBM51088.1"/>
    <property type="molecule type" value="Genomic_DNA"/>
</dbReference>